<comment type="caution">
    <text evidence="11">The sequence shown here is derived from an EMBL/GenBank/DDBJ whole genome shotgun (WGS) entry which is preliminary data.</text>
</comment>
<feature type="compositionally biased region" description="Polar residues" evidence="9">
    <location>
        <begin position="309"/>
        <end position="321"/>
    </location>
</feature>
<dbReference type="Gene3D" id="2.30.30.190">
    <property type="entry name" value="CAP Gly-rich-like domain"/>
    <property type="match status" value="1"/>
</dbReference>
<feature type="compositionally biased region" description="Polar residues" evidence="9">
    <location>
        <begin position="286"/>
        <end position="295"/>
    </location>
</feature>
<dbReference type="RefSeq" id="XP_040743710.1">
    <property type="nucleotide sequence ID" value="XM_040887440.1"/>
</dbReference>
<dbReference type="Proteomes" id="UP000193922">
    <property type="component" value="Unassembled WGS sequence"/>
</dbReference>
<evidence type="ECO:0000259" key="10">
    <source>
        <dbReference type="PROSITE" id="PS50245"/>
    </source>
</evidence>
<dbReference type="OrthoDB" id="2130750at2759"/>
<feature type="compositionally biased region" description="Low complexity" evidence="9">
    <location>
        <begin position="250"/>
        <end position="269"/>
    </location>
</feature>
<keyword evidence="12" id="KW-1185">Reference proteome</keyword>
<feature type="region of interest" description="Disordered" evidence="9">
    <location>
        <begin position="204"/>
        <end position="324"/>
    </location>
</feature>
<dbReference type="PROSITE" id="PS00845">
    <property type="entry name" value="CAP_GLY_1"/>
    <property type="match status" value="1"/>
</dbReference>
<name>A0A1Y1W9E8_9FUNG</name>
<evidence type="ECO:0000256" key="9">
    <source>
        <dbReference type="SAM" id="MobiDB-lite"/>
    </source>
</evidence>
<feature type="region of interest" description="Disordered" evidence="9">
    <location>
        <begin position="777"/>
        <end position="818"/>
    </location>
</feature>
<accession>A0A1Y1W9E8</accession>
<feature type="coiled-coil region" evidence="8">
    <location>
        <begin position="406"/>
        <end position="468"/>
    </location>
</feature>
<feature type="region of interest" description="Disordered" evidence="9">
    <location>
        <begin position="890"/>
        <end position="916"/>
    </location>
</feature>
<dbReference type="SUPFAM" id="SSF74924">
    <property type="entry name" value="Cap-Gly domain"/>
    <property type="match status" value="1"/>
</dbReference>
<dbReference type="SMART" id="SM01052">
    <property type="entry name" value="CAP_GLY"/>
    <property type="match status" value="1"/>
</dbReference>
<dbReference type="InterPro" id="IPR036859">
    <property type="entry name" value="CAP-Gly_dom_sf"/>
</dbReference>
<evidence type="ECO:0000256" key="1">
    <source>
        <dbReference type="ARBA" id="ARBA00004186"/>
    </source>
</evidence>
<evidence type="ECO:0000256" key="7">
    <source>
        <dbReference type="ARBA" id="ARBA00023212"/>
    </source>
</evidence>
<evidence type="ECO:0000256" key="8">
    <source>
        <dbReference type="SAM" id="Coils"/>
    </source>
</evidence>
<keyword evidence="2" id="KW-0963">Cytoplasm</keyword>
<feature type="compositionally biased region" description="Polar residues" evidence="9">
    <location>
        <begin position="805"/>
        <end position="816"/>
    </location>
</feature>
<comment type="subcellular location">
    <subcellularLocation>
        <location evidence="1">Cytoplasm</location>
        <location evidence="1">Cytoskeleton</location>
        <location evidence="1">Spindle</location>
    </subcellularLocation>
</comment>
<organism evidence="11 12">
    <name type="scientific">Linderina pennispora</name>
    <dbReference type="NCBI Taxonomy" id="61395"/>
    <lineage>
        <taxon>Eukaryota</taxon>
        <taxon>Fungi</taxon>
        <taxon>Fungi incertae sedis</taxon>
        <taxon>Zoopagomycota</taxon>
        <taxon>Kickxellomycotina</taxon>
        <taxon>Kickxellomycetes</taxon>
        <taxon>Kickxellales</taxon>
        <taxon>Kickxellaceae</taxon>
        <taxon>Linderina</taxon>
    </lineage>
</organism>
<feature type="region of interest" description="Disordered" evidence="9">
    <location>
        <begin position="150"/>
        <end position="187"/>
    </location>
</feature>
<evidence type="ECO:0000256" key="5">
    <source>
        <dbReference type="ARBA" id="ARBA00023017"/>
    </source>
</evidence>
<dbReference type="Pfam" id="PF01302">
    <property type="entry name" value="CAP_GLY"/>
    <property type="match status" value="1"/>
</dbReference>
<keyword evidence="5" id="KW-0243">Dynein</keyword>
<proteinExistence type="predicted"/>
<keyword evidence="4" id="KW-0677">Repeat</keyword>
<reference evidence="11 12" key="1">
    <citation type="submission" date="2016-07" db="EMBL/GenBank/DDBJ databases">
        <title>Pervasive Adenine N6-methylation of Active Genes in Fungi.</title>
        <authorList>
            <consortium name="DOE Joint Genome Institute"/>
            <person name="Mondo S.J."/>
            <person name="Dannebaum R.O."/>
            <person name="Kuo R.C."/>
            <person name="Labutti K."/>
            <person name="Haridas S."/>
            <person name="Kuo A."/>
            <person name="Salamov A."/>
            <person name="Ahrendt S.R."/>
            <person name="Lipzen A."/>
            <person name="Sullivan W."/>
            <person name="Andreopoulos W.B."/>
            <person name="Clum A."/>
            <person name="Lindquist E."/>
            <person name="Daum C."/>
            <person name="Ramamoorthy G.K."/>
            <person name="Gryganskyi A."/>
            <person name="Culley D."/>
            <person name="Magnuson J.K."/>
            <person name="James T.Y."/>
            <person name="O'Malley M.A."/>
            <person name="Stajich J.E."/>
            <person name="Spatafora J.W."/>
            <person name="Visel A."/>
            <person name="Grigoriev I.V."/>
        </authorList>
    </citation>
    <scope>NUCLEOTIDE SEQUENCE [LARGE SCALE GENOMIC DNA]</scope>
    <source>
        <strain evidence="11 12">ATCC 12442</strain>
    </source>
</reference>
<feature type="region of interest" description="Disordered" evidence="9">
    <location>
        <begin position="672"/>
        <end position="697"/>
    </location>
</feature>
<dbReference type="GO" id="GO:0005819">
    <property type="term" value="C:spindle"/>
    <property type="evidence" value="ECO:0007669"/>
    <property type="project" value="UniProtKB-SubCell"/>
</dbReference>
<gene>
    <name evidence="11" type="ORF">DL89DRAFT_267304</name>
</gene>
<dbReference type="GO" id="GO:0030286">
    <property type="term" value="C:dynein complex"/>
    <property type="evidence" value="ECO:0007669"/>
    <property type="project" value="UniProtKB-KW"/>
</dbReference>
<keyword evidence="3" id="KW-0493">Microtubule</keyword>
<dbReference type="GeneID" id="63804088"/>
<dbReference type="AlphaFoldDB" id="A0A1Y1W9E8"/>
<feature type="compositionally biased region" description="Gly residues" evidence="9">
    <location>
        <begin position="892"/>
        <end position="901"/>
    </location>
</feature>
<evidence type="ECO:0000256" key="3">
    <source>
        <dbReference type="ARBA" id="ARBA00022701"/>
    </source>
</evidence>
<dbReference type="Gene3D" id="4.10.60.10">
    <property type="entry name" value="Zinc finger, CCHC-type"/>
    <property type="match status" value="1"/>
</dbReference>
<dbReference type="Pfam" id="PF16641">
    <property type="entry name" value="CLIP1_ZNF"/>
    <property type="match status" value="2"/>
</dbReference>
<evidence type="ECO:0000313" key="11">
    <source>
        <dbReference type="EMBL" id="ORX70072.1"/>
    </source>
</evidence>
<dbReference type="PROSITE" id="PS50245">
    <property type="entry name" value="CAP_GLY_2"/>
    <property type="match status" value="1"/>
</dbReference>
<feature type="coiled-coil region" evidence="8">
    <location>
        <begin position="501"/>
        <end position="567"/>
    </location>
</feature>
<dbReference type="InterPro" id="IPR000938">
    <property type="entry name" value="CAP-Gly_domain"/>
</dbReference>
<evidence type="ECO:0000256" key="2">
    <source>
        <dbReference type="ARBA" id="ARBA00022490"/>
    </source>
</evidence>
<evidence type="ECO:0000256" key="4">
    <source>
        <dbReference type="ARBA" id="ARBA00022737"/>
    </source>
</evidence>
<dbReference type="EMBL" id="MCFD01000006">
    <property type="protein sequence ID" value="ORX70072.1"/>
    <property type="molecule type" value="Genomic_DNA"/>
</dbReference>
<dbReference type="PANTHER" id="PTHR18916:SF6">
    <property type="entry name" value="DYNACTIN SUBUNIT 1"/>
    <property type="match status" value="1"/>
</dbReference>
<sequence length="999" mass="107956">MAHGLMTPGHSAGVKEPVARGGTIARPFSQQNAPVHAKDLFAGNSAAPAKPATPLNRGHALRKTIEGSPIASNADRPQSPLGVRVGDPVFIPSMSLSGTLRFLGAIDGKQGTWAGVELDEQGKGKNDGSAGGKAYFSCPPKTGLFLVHSKVEPQPSPTGALAEQPKPHAQEAAASPKTPSVMSGRASRLAAMSTNMKRAAIIRGPGATKSHAKPAQQPATIRRPTLTRPGASAIDTARPRAPSTIRRNTSQRTGTPSPSRPTSSTPTSSLGDPNPSSPRPRIAPNRVTSPDSSTGLGRRRTALKPPQPLTSDDGSAKNVPTGNELERMRLRIDMLEAENRVLRLKNEHGKAHLAAGQMLARDLALVSPDSASPPNSKGHGMGKNRTAHDNLTWQLREEREMRDREREASQLQITELERQIKELSESPPPSDLANAQSSAELEPLKAQIADLEEKLANAMQQHTAAADQLAESASSLDTLHEQVSAKDHDIAVLTSKFDRTAAELARTTQKYTELMQEQEQRNATDVIEESEHVEKLTKQVDSLRRALSAAEDQAHGANSELHDVRQAKAMTDAELTKLQTAYSQLESRTAGFDAQAKQLGAFRDCLEHITKAVPTHLPGSELDESSDISVRAQHLVDQLADLAESTSTRVGELTSAAEATAARIAELEQELEAAKQPAPGGDVDSDAESNGSSVSPAAHIKTLRARVAELETMNDELITERVQFLDEQRLVNDYLEKLESESNRLVEDIEQLTAENQRLVEDLRAVSLQNSTVSLDMTQVDKKLSHQSGESNAEEDGGQQQQQQPVDNSSEWSAQLESLRASHRAEVATLKSQLVELEKRKNAESKKLHDEISSLENLIEDKIFSEEDFTNRINELTDEVDRLQREIQRLRQGGGSGGSSGSGSSSTKAKSPLPAQDADTLAASISASVDLNDDLGDSEEYCDVCDEHGHSIADCPLMATPSDLFKQEAKTDSSRMYCDNCEAFTDHWTSDCPHDDETF</sequence>
<evidence type="ECO:0000313" key="12">
    <source>
        <dbReference type="Proteomes" id="UP000193922"/>
    </source>
</evidence>
<keyword evidence="7" id="KW-0206">Cytoskeleton</keyword>
<keyword evidence="6 8" id="KW-0175">Coiled coil</keyword>
<dbReference type="STRING" id="61395.A0A1Y1W9E8"/>
<evidence type="ECO:0000256" key="6">
    <source>
        <dbReference type="ARBA" id="ARBA00023054"/>
    </source>
</evidence>
<protein>
    <recommendedName>
        <fullName evidence="10">CAP-Gly domain-containing protein</fullName>
    </recommendedName>
</protein>
<dbReference type="GO" id="GO:0005874">
    <property type="term" value="C:microtubule"/>
    <property type="evidence" value="ECO:0007669"/>
    <property type="project" value="UniProtKB-KW"/>
</dbReference>
<dbReference type="InterPro" id="IPR032108">
    <property type="entry name" value="CLIP1_ZNF"/>
</dbReference>
<dbReference type="PANTHER" id="PTHR18916">
    <property type="entry name" value="DYNACTIN 1-RELATED MICROTUBULE-BINDING"/>
    <property type="match status" value="1"/>
</dbReference>
<feature type="domain" description="CAP-Gly" evidence="10">
    <location>
        <begin position="104"/>
        <end position="147"/>
    </location>
</feature>